<dbReference type="GO" id="GO:0046961">
    <property type="term" value="F:proton-transporting ATPase activity, rotational mechanism"/>
    <property type="evidence" value="ECO:0007669"/>
    <property type="project" value="InterPro"/>
</dbReference>
<keyword evidence="5 9" id="KW-0375">Hydrogen ion transport</keyword>
<gene>
    <name evidence="12" type="ORF">TrST_g198</name>
</gene>
<evidence type="ECO:0000313" key="13">
    <source>
        <dbReference type="Proteomes" id="UP001165085"/>
    </source>
</evidence>
<feature type="transmembrane region" description="Helical" evidence="9">
    <location>
        <begin position="20"/>
        <end position="39"/>
    </location>
</feature>
<evidence type="ECO:0000259" key="11">
    <source>
        <dbReference type="Pfam" id="PF00137"/>
    </source>
</evidence>
<evidence type="ECO:0000256" key="7">
    <source>
        <dbReference type="ARBA" id="ARBA00023065"/>
    </source>
</evidence>
<evidence type="ECO:0000256" key="3">
    <source>
        <dbReference type="ARBA" id="ARBA00022448"/>
    </source>
</evidence>
<dbReference type="OrthoDB" id="192742at2759"/>
<accession>A0A9W7A4M6</accession>
<evidence type="ECO:0000256" key="6">
    <source>
        <dbReference type="ARBA" id="ARBA00022989"/>
    </source>
</evidence>
<organism evidence="12 13">
    <name type="scientific">Triparma strigata</name>
    <dbReference type="NCBI Taxonomy" id="1606541"/>
    <lineage>
        <taxon>Eukaryota</taxon>
        <taxon>Sar</taxon>
        <taxon>Stramenopiles</taxon>
        <taxon>Ochrophyta</taxon>
        <taxon>Bolidophyceae</taxon>
        <taxon>Parmales</taxon>
        <taxon>Triparmaceae</taxon>
        <taxon>Triparma</taxon>
    </lineage>
</organism>
<keyword evidence="6 9" id="KW-1133">Transmembrane helix</keyword>
<keyword evidence="13" id="KW-1185">Reference proteome</keyword>
<feature type="transmembrane region" description="Helical" evidence="9">
    <location>
        <begin position="60"/>
        <end position="84"/>
    </location>
</feature>
<evidence type="ECO:0000256" key="8">
    <source>
        <dbReference type="ARBA" id="ARBA00023136"/>
    </source>
</evidence>
<dbReference type="InterPro" id="IPR035921">
    <property type="entry name" value="F/V-ATP_Csub_sf"/>
</dbReference>
<dbReference type="GO" id="GO:0005774">
    <property type="term" value="C:vacuolar membrane"/>
    <property type="evidence" value="ECO:0007669"/>
    <property type="project" value="UniProtKB-SubCell"/>
</dbReference>
<evidence type="ECO:0000256" key="10">
    <source>
        <dbReference type="SAM" id="MobiDB-lite"/>
    </source>
</evidence>
<keyword evidence="3 9" id="KW-0813">Transport</keyword>
<proteinExistence type="inferred from homology"/>
<keyword evidence="8 9" id="KW-0472">Membrane</keyword>
<dbReference type="Proteomes" id="UP001165085">
    <property type="component" value="Unassembled WGS sequence"/>
</dbReference>
<dbReference type="NCBIfam" id="TIGR01100">
    <property type="entry name" value="V_ATP_synt_C"/>
    <property type="match status" value="1"/>
</dbReference>
<dbReference type="AlphaFoldDB" id="A0A9W7A4M6"/>
<keyword evidence="7 9" id="KW-0406">Ion transport</keyword>
<reference evidence="13" key="1">
    <citation type="journal article" date="2023" name="Commun. Biol.">
        <title>Genome analysis of Parmales, the sister group of diatoms, reveals the evolutionary specialization of diatoms from phago-mixotrophs to photoautotrophs.</title>
        <authorList>
            <person name="Ban H."/>
            <person name="Sato S."/>
            <person name="Yoshikawa S."/>
            <person name="Yamada K."/>
            <person name="Nakamura Y."/>
            <person name="Ichinomiya M."/>
            <person name="Sato N."/>
            <person name="Blanc-Mathieu R."/>
            <person name="Endo H."/>
            <person name="Kuwata A."/>
            <person name="Ogata H."/>
        </authorList>
    </citation>
    <scope>NUCLEOTIDE SEQUENCE [LARGE SCALE GENOMIC DNA]</scope>
    <source>
        <strain evidence="13">NIES 3701</strain>
    </source>
</reference>
<keyword evidence="4 9" id="KW-0812">Transmembrane</keyword>
<dbReference type="SUPFAM" id="SSF81333">
    <property type="entry name" value="F1F0 ATP synthase subunit C"/>
    <property type="match status" value="2"/>
</dbReference>
<keyword evidence="9" id="KW-0926">Vacuole</keyword>
<dbReference type="InterPro" id="IPR002379">
    <property type="entry name" value="ATPase_proteolipid_c-like_dom"/>
</dbReference>
<evidence type="ECO:0000256" key="1">
    <source>
        <dbReference type="ARBA" id="ARBA00004141"/>
    </source>
</evidence>
<feature type="region of interest" description="Disordered" evidence="10">
    <location>
        <begin position="163"/>
        <end position="192"/>
    </location>
</feature>
<feature type="domain" description="V-ATPase proteolipid subunit C-like" evidence="11">
    <location>
        <begin position="21"/>
        <end position="80"/>
    </location>
</feature>
<sequence length="236" mass="25037">MVWYNGFQDQCPAYAPVLGYMGVALCIFLGNMGSAIGTYGSGPSILTCSIRAPKDMFKNLLPVIMSNILGVYSMVVGIIIIGGISSPVIRDGVPYSTYSLYSSLAHFAAGLCCGMTCLASGQAIGTMGSAYVRCILWHNDEAWGDDPFEGSVGKVDEKSSLIRNDEMKEKNGGQPYSEDPNGPSPQLAMRGGDKNSAGQVYVAMVISLIFAEAIALYGTITAVVVVQKGEYHCDVP</sequence>
<feature type="transmembrane region" description="Helical" evidence="9">
    <location>
        <begin position="200"/>
        <end position="226"/>
    </location>
</feature>
<comment type="caution">
    <text evidence="12">The sequence shown here is derived from an EMBL/GenBank/DDBJ whole genome shotgun (WGS) entry which is preliminary data.</text>
</comment>
<dbReference type="PRINTS" id="PR00122">
    <property type="entry name" value="VACATPASE"/>
</dbReference>
<evidence type="ECO:0000313" key="12">
    <source>
        <dbReference type="EMBL" id="GMH65727.1"/>
    </source>
</evidence>
<dbReference type="GO" id="GO:0033179">
    <property type="term" value="C:proton-transporting V-type ATPase, V0 domain"/>
    <property type="evidence" value="ECO:0007669"/>
    <property type="project" value="InterPro"/>
</dbReference>
<evidence type="ECO:0000256" key="4">
    <source>
        <dbReference type="ARBA" id="ARBA00022692"/>
    </source>
</evidence>
<evidence type="ECO:0000256" key="9">
    <source>
        <dbReference type="RuleBase" id="RU363060"/>
    </source>
</evidence>
<evidence type="ECO:0000256" key="5">
    <source>
        <dbReference type="ARBA" id="ARBA00022781"/>
    </source>
</evidence>
<comment type="similarity">
    <text evidence="2 9">Belongs to the V-ATPase proteolipid subunit family.</text>
</comment>
<dbReference type="InterPro" id="IPR000245">
    <property type="entry name" value="ATPase_proteolipid_csu"/>
</dbReference>
<dbReference type="EMBL" id="BRXY01000103">
    <property type="protein sequence ID" value="GMH65727.1"/>
    <property type="molecule type" value="Genomic_DNA"/>
</dbReference>
<name>A0A9W7A4M6_9STRA</name>
<feature type="transmembrane region" description="Helical" evidence="9">
    <location>
        <begin position="104"/>
        <end position="124"/>
    </location>
</feature>
<dbReference type="PANTHER" id="PTHR10263">
    <property type="entry name" value="V-TYPE PROTON ATPASE PROTEOLIPID SUBUNIT"/>
    <property type="match status" value="1"/>
</dbReference>
<evidence type="ECO:0000256" key="2">
    <source>
        <dbReference type="ARBA" id="ARBA00007296"/>
    </source>
</evidence>
<comment type="subcellular location">
    <subcellularLocation>
        <location evidence="1">Membrane</location>
        <topology evidence="1">Multi-pass membrane protein</topology>
    </subcellularLocation>
    <subcellularLocation>
        <location evidence="9">Vacuole membrane</location>
        <topology evidence="9">Multi-pass membrane protein</topology>
    </subcellularLocation>
</comment>
<dbReference type="Pfam" id="PF00137">
    <property type="entry name" value="ATP-synt_C"/>
    <property type="match status" value="1"/>
</dbReference>
<dbReference type="Gene3D" id="1.20.120.610">
    <property type="entry name" value="lithium bound rotor ring of v- atpase"/>
    <property type="match status" value="2"/>
</dbReference>
<dbReference type="InterPro" id="IPR011555">
    <property type="entry name" value="ATPase_proteolipid_su_C_euk"/>
</dbReference>
<protein>
    <recommendedName>
        <fullName evidence="9">V-type proton ATPase proteolipid subunit</fullName>
    </recommendedName>
</protein>